<dbReference type="EMBL" id="QFXC01000013">
    <property type="protein sequence ID" value="RDH81251.1"/>
    <property type="molecule type" value="Genomic_DNA"/>
</dbReference>
<dbReference type="Proteomes" id="UP000254266">
    <property type="component" value="Unassembled WGS sequence"/>
</dbReference>
<keyword evidence="3" id="KW-1185">Reference proteome</keyword>
<sequence>MIKTKNTPLWVFLAFSAIETRKGALLLIWSCAIFSIYCLPWSLMLGDSIGELGKQILVIDDWSWIAMMAPMTLWYIISLIWMDKNEGWLSRPAGANP</sequence>
<proteinExistence type="predicted"/>
<keyword evidence="1" id="KW-0812">Transmembrane</keyword>
<reference evidence="2 3" key="1">
    <citation type="journal article" date="2018" name="ISME J.">
        <title>Endosymbiont genomes yield clues of tubeworm success.</title>
        <authorList>
            <person name="Li Y."/>
            <person name="Liles M.R."/>
            <person name="Halanych K.M."/>
        </authorList>
    </citation>
    <scope>NUCLEOTIDE SEQUENCE [LARGE SCALE GENOMIC DNA]</scope>
    <source>
        <strain evidence="2">A1464</strain>
    </source>
</reference>
<comment type="caution">
    <text evidence="2">The sequence shown here is derived from an EMBL/GenBank/DDBJ whole genome shotgun (WGS) entry which is preliminary data.</text>
</comment>
<protein>
    <submittedName>
        <fullName evidence="2">Uncharacterized protein</fullName>
    </submittedName>
</protein>
<organism evidence="2 3">
    <name type="scientific">endosymbiont of Galathealinum brachiosum</name>
    <dbReference type="NCBI Taxonomy" id="2200906"/>
    <lineage>
        <taxon>Bacteria</taxon>
        <taxon>Pseudomonadati</taxon>
        <taxon>Pseudomonadota</taxon>
        <taxon>Gammaproteobacteria</taxon>
        <taxon>sulfur-oxidizing symbionts</taxon>
    </lineage>
</organism>
<feature type="transmembrane region" description="Helical" evidence="1">
    <location>
        <begin position="62"/>
        <end position="82"/>
    </location>
</feature>
<evidence type="ECO:0000313" key="2">
    <source>
        <dbReference type="EMBL" id="RDH81251.1"/>
    </source>
</evidence>
<gene>
    <name evidence="2" type="ORF">DIZ80_14190</name>
</gene>
<accession>A0A370D8M6</accession>
<keyword evidence="1" id="KW-1133">Transmembrane helix</keyword>
<dbReference type="AlphaFoldDB" id="A0A370D8M6"/>
<feature type="transmembrane region" description="Helical" evidence="1">
    <location>
        <begin position="24"/>
        <end position="42"/>
    </location>
</feature>
<name>A0A370D8M6_9GAMM</name>
<evidence type="ECO:0000313" key="3">
    <source>
        <dbReference type="Proteomes" id="UP000254266"/>
    </source>
</evidence>
<keyword evidence="1" id="KW-0472">Membrane</keyword>
<evidence type="ECO:0000256" key="1">
    <source>
        <dbReference type="SAM" id="Phobius"/>
    </source>
</evidence>